<comment type="similarity">
    <text evidence="1">Belongs to the STXBP/unc-18/SEC1 family.</text>
</comment>
<keyword evidence="4" id="KW-1185">Reference proteome</keyword>
<dbReference type="FunCoup" id="E0VVD5">
    <property type="interactions" value="1968"/>
</dbReference>
<dbReference type="KEGG" id="phu:Phum_PHUM462190"/>
<dbReference type="RefSeq" id="XP_002430079.1">
    <property type="nucleotide sequence ID" value="XM_002430034.1"/>
</dbReference>
<dbReference type="eggNOG" id="KOG1299">
    <property type="taxonomic scope" value="Eukaryota"/>
</dbReference>
<proteinExistence type="inferred from homology"/>
<dbReference type="VEuPathDB" id="VectorBase:PHUM462190"/>
<dbReference type="Gene3D" id="3.40.50.2060">
    <property type="match status" value="1"/>
</dbReference>
<dbReference type="GeneID" id="8238446"/>
<dbReference type="PIRSF" id="PIRSF005715">
    <property type="entry name" value="VPS45_Sec1"/>
    <property type="match status" value="1"/>
</dbReference>
<sequence length="601" mass="68855">MLAALQLINIVANMYENSIFGCGKFLYKMSSIIGTDTISKMNVISVVKTYISKMIEDSGPGMKVLLLDKQTTSIISMVYSQSEIFQKEVYLFERIDVGNRKESIKHLKCIVFMRPTKENIGFLAGELKYPRYSTYYIYLSNIISKSDIKILAESDEQEVVREIQEFYADYLAVSPHLFSLGIPCIYEELSWNLNHLQRSIQGITSVLLSLKRFPIIRYQGMSEMAKRLAEGVRDVLTRESSLCNVGHHSTSTILLILDRREDPITPLLNQWTYQAMVHELLTINNNRVCLPKNQDMKEVVLSAEHDEFYCNNLYLNYGEIAQMIKELVDEFQKKAKSHKKVETIADMKNFVESYPQFSKMSGTATKHVNVVDEIFSLIGKYCLMDVSELEQDIVSQDDQSQQLQNIRGIINNNKIRDIDATRLVILYCLRYRRSGDANVNMLVNALRKRGVSDRLINMVDKIRHYSVDIKSDLFGENKTVEKIKKKLSDLKGVENVFTRHTPLLKETLEDLIKGKLKESMYPYVNSSKGQGNKKIQDVIVFMIGGTTYAESLIVHQLNRTHARVSIVLGGTTIHNSTSFLDEVEMATERSGWKSNSRIKQL</sequence>
<dbReference type="CTD" id="8238446"/>
<organism>
    <name type="scientific">Pediculus humanus subsp. corporis</name>
    <name type="common">Body louse</name>
    <dbReference type="NCBI Taxonomy" id="121224"/>
    <lineage>
        <taxon>Eukaryota</taxon>
        <taxon>Metazoa</taxon>
        <taxon>Ecdysozoa</taxon>
        <taxon>Arthropoda</taxon>
        <taxon>Hexapoda</taxon>
        <taxon>Insecta</taxon>
        <taxon>Pterygota</taxon>
        <taxon>Neoptera</taxon>
        <taxon>Paraneoptera</taxon>
        <taxon>Psocodea</taxon>
        <taxon>Troctomorpha</taxon>
        <taxon>Phthiraptera</taxon>
        <taxon>Anoplura</taxon>
        <taxon>Pediculidae</taxon>
        <taxon>Pediculus</taxon>
    </lineage>
</organism>
<dbReference type="GO" id="GO:0016192">
    <property type="term" value="P:vesicle-mediated transport"/>
    <property type="evidence" value="ECO:0007669"/>
    <property type="project" value="InterPro"/>
</dbReference>
<dbReference type="InterPro" id="IPR001619">
    <property type="entry name" value="Sec1-like"/>
</dbReference>
<dbReference type="EnsemblMetazoa" id="PHUM462190-RA">
    <property type="protein sequence ID" value="PHUM462190-PA"/>
    <property type="gene ID" value="PHUM462190"/>
</dbReference>
<dbReference type="SUPFAM" id="SSF56815">
    <property type="entry name" value="Sec1/munc18-like (SM) proteins"/>
    <property type="match status" value="1"/>
</dbReference>
<reference evidence="2" key="2">
    <citation type="submission" date="2007-04" db="EMBL/GenBank/DDBJ databases">
        <title>The genome of the human body louse.</title>
        <authorList>
            <consortium name="The Human Body Louse Genome Consortium"/>
            <person name="Kirkness E."/>
            <person name="Walenz B."/>
            <person name="Hass B."/>
            <person name="Bruggner R."/>
            <person name="Strausberg R."/>
        </authorList>
    </citation>
    <scope>NUCLEOTIDE SEQUENCE</scope>
    <source>
        <strain evidence="2">USDA</strain>
    </source>
</reference>
<name>E0VVD5_PEDHC</name>
<dbReference type="OMA" id="VHQLNNA"/>
<dbReference type="InterPro" id="IPR027482">
    <property type="entry name" value="Sec1-like_dom2"/>
</dbReference>
<dbReference type="EMBL" id="DS235811">
    <property type="protein sequence ID" value="EEB17341.1"/>
    <property type="molecule type" value="Genomic_DNA"/>
</dbReference>
<dbReference type="Pfam" id="PF00995">
    <property type="entry name" value="Sec1"/>
    <property type="match status" value="1"/>
</dbReference>
<accession>E0VVD5</accession>
<dbReference type="Gene3D" id="1.25.40.60">
    <property type="match status" value="1"/>
</dbReference>
<dbReference type="HOGENOM" id="CLU_013933_3_1_1"/>
<dbReference type="OrthoDB" id="10266265at2759"/>
<dbReference type="InParanoid" id="E0VVD5"/>
<dbReference type="AlphaFoldDB" id="E0VVD5"/>
<dbReference type="FunFam" id="3.40.50.2060:FF:000003">
    <property type="entry name" value="vacuolar protein sorting-associated protein 45 isoform X1"/>
    <property type="match status" value="1"/>
</dbReference>
<evidence type="ECO:0000313" key="3">
    <source>
        <dbReference type="EnsemblMetazoa" id="PHUM462190-PA"/>
    </source>
</evidence>
<evidence type="ECO:0000313" key="4">
    <source>
        <dbReference type="Proteomes" id="UP000009046"/>
    </source>
</evidence>
<gene>
    <name evidence="3" type="primary">8238446</name>
    <name evidence="2" type="ORF">Phum_PHUM462190</name>
</gene>
<dbReference type="Gene3D" id="3.40.50.1910">
    <property type="match status" value="1"/>
</dbReference>
<dbReference type="STRING" id="121224.E0VVD5"/>
<protein>
    <submittedName>
        <fullName evidence="2">Vacuolar protein sorting-associated protein, putative</fullName>
    </submittedName>
</protein>
<dbReference type="Proteomes" id="UP000009046">
    <property type="component" value="Unassembled WGS sequence"/>
</dbReference>
<dbReference type="InterPro" id="IPR043154">
    <property type="entry name" value="Sec-1-like_dom1"/>
</dbReference>
<reference evidence="2" key="1">
    <citation type="submission" date="2007-04" db="EMBL/GenBank/DDBJ databases">
        <title>Annotation of Pediculus humanus corporis strain USDA.</title>
        <authorList>
            <person name="Kirkness E."/>
            <person name="Hannick L."/>
            <person name="Hass B."/>
            <person name="Bruggner R."/>
            <person name="Lawson D."/>
            <person name="Bidwell S."/>
            <person name="Joardar V."/>
            <person name="Caler E."/>
            <person name="Walenz B."/>
            <person name="Inman J."/>
            <person name="Schobel S."/>
            <person name="Galinsky K."/>
            <person name="Amedeo P."/>
            <person name="Strausberg R."/>
        </authorList>
    </citation>
    <scope>NUCLEOTIDE SEQUENCE</scope>
    <source>
        <strain evidence="2">USDA</strain>
    </source>
</reference>
<dbReference type="PANTHER" id="PTHR11679">
    <property type="entry name" value="VESICLE PROTEIN SORTING-ASSOCIATED"/>
    <property type="match status" value="1"/>
</dbReference>
<dbReference type="InterPro" id="IPR036045">
    <property type="entry name" value="Sec1-like_sf"/>
</dbReference>
<evidence type="ECO:0000256" key="1">
    <source>
        <dbReference type="ARBA" id="ARBA00009884"/>
    </source>
</evidence>
<reference evidence="3" key="3">
    <citation type="submission" date="2020-05" db="UniProtKB">
        <authorList>
            <consortium name="EnsemblMetazoa"/>
        </authorList>
    </citation>
    <scope>IDENTIFICATION</scope>
    <source>
        <strain evidence="3">USDA</strain>
    </source>
</reference>
<evidence type="ECO:0000313" key="2">
    <source>
        <dbReference type="EMBL" id="EEB17341.1"/>
    </source>
</evidence>
<dbReference type="InterPro" id="IPR043127">
    <property type="entry name" value="Sec-1-like_dom3a"/>
</dbReference>
<dbReference type="Gene3D" id="3.90.830.10">
    <property type="entry name" value="Syntaxin Binding Protein 1, Chain A, domain 2"/>
    <property type="match status" value="1"/>
</dbReference>
<dbReference type="EMBL" id="AAZO01005631">
    <property type="status" value="NOT_ANNOTATED_CDS"/>
    <property type="molecule type" value="Genomic_DNA"/>
</dbReference>